<proteinExistence type="predicted"/>
<organism evidence="1 2">
    <name type="scientific">Umbra pygmaea</name>
    <name type="common">Eastern mudminnow</name>
    <dbReference type="NCBI Taxonomy" id="75934"/>
    <lineage>
        <taxon>Eukaryota</taxon>
        <taxon>Metazoa</taxon>
        <taxon>Chordata</taxon>
        <taxon>Craniata</taxon>
        <taxon>Vertebrata</taxon>
        <taxon>Euteleostomi</taxon>
        <taxon>Actinopterygii</taxon>
        <taxon>Neopterygii</taxon>
        <taxon>Teleostei</taxon>
        <taxon>Protacanthopterygii</taxon>
        <taxon>Esociformes</taxon>
        <taxon>Umbridae</taxon>
        <taxon>Umbra</taxon>
    </lineage>
</organism>
<name>A0ABD0WZH7_UMBPY</name>
<reference evidence="1 2" key="1">
    <citation type="submission" date="2024-06" db="EMBL/GenBank/DDBJ databases">
        <authorList>
            <person name="Pan Q."/>
            <person name="Wen M."/>
            <person name="Jouanno E."/>
            <person name="Zahm M."/>
            <person name="Klopp C."/>
            <person name="Cabau C."/>
            <person name="Louis A."/>
            <person name="Berthelot C."/>
            <person name="Parey E."/>
            <person name="Roest Crollius H."/>
            <person name="Montfort J."/>
            <person name="Robinson-Rechavi M."/>
            <person name="Bouchez O."/>
            <person name="Lampietro C."/>
            <person name="Lopez Roques C."/>
            <person name="Donnadieu C."/>
            <person name="Postlethwait J."/>
            <person name="Bobe J."/>
            <person name="Verreycken H."/>
            <person name="Guiguen Y."/>
        </authorList>
    </citation>
    <scope>NUCLEOTIDE SEQUENCE [LARGE SCALE GENOMIC DNA]</scope>
    <source>
        <strain evidence="1">Up_M1</strain>
        <tissue evidence="1">Testis</tissue>
    </source>
</reference>
<sequence>MSDTAIVMAGLVRTRDINRTIHSIEAVYESENMDEDQLLDYTIQMSIQESCKAELSCFVSDEHLKITKAIHRGICIFFTPDYWLG</sequence>
<dbReference type="EMBL" id="JAGEUA010000008">
    <property type="protein sequence ID" value="KAL0968083.1"/>
    <property type="molecule type" value="Genomic_DNA"/>
</dbReference>
<keyword evidence="2" id="KW-1185">Reference proteome</keyword>
<gene>
    <name evidence="1" type="ORF">UPYG_G00262160</name>
</gene>
<comment type="caution">
    <text evidence="1">The sequence shown here is derived from an EMBL/GenBank/DDBJ whole genome shotgun (WGS) entry which is preliminary data.</text>
</comment>
<dbReference type="Proteomes" id="UP001557470">
    <property type="component" value="Unassembled WGS sequence"/>
</dbReference>
<evidence type="ECO:0000313" key="1">
    <source>
        <dbReference type="EMBL" id="KAL0968083.1"/>
    </source>
</evidence>
<accession>A0ABD0WZH7</accession>
<evidence type="ECO:0000313" key="2">
    <source>
        <dbReference type="Proteomes" id="UP001557470"/>
    </source>
</evidence>
<protein>
    <submittedName>
        <fullName evidence="1">Uncharacterized protein</fullName>
    </submittedName>
</protein>
<dbReference type="AlphaFoldDB" id="A0ABD0WZH7"/>